<dbReference type="AlphaFoldDB" id="A0AAV6Y1C5"/>
<gene>
    <name evidence="3" type="ORF">BUALT_Bualt03G0171300</name>
</gene>
<evidence type="ECO:0000313" key="3">
    <source>
        <dbReference type="EMBL" id="KAG8386656.1"/>
    </source>
</evidence>
<keyword evidence="4" id="KW-1185">Reference proteome</keyword>
<sequence length="337" mass="38936">MIWRMNQEERMFMAEDKTIDDTPPEAKVKITTVHLEGKALQWHQIFMKNRLTREVPQWGEYVKALNDRFGALLYEDPMLELVNLKQTGSIQDYLDRFDELMNCVDLFEPYAISCFLGGLKSEVSIHVRMFRPRSLQDAMAILSPQELDDKRARGLCFWCNEKLTTGYQCSRRKQLYIMEVTKEEVEEDEMEQSEELTGGNKEENNEQEENHISSYHVSMNAMTGIHDFRTMRVTEGGCEVVLGIQCLVTLGDINWNLKELKMVFYIEGQKVSLRGKQPPTMETVSNKQMKKCLHNPAQVAMMHVGVFASAPEEGSSIFQIEQQLHTTGSCHYIERGD</sequence>
<dbReference type="Pfam" id="PF03732">
    <property type="entry name" value="Retrotrans_gag"/>
    <property type="match status" value="1"/>
</dbReference>
<dbReference type="Proteomes" id="UP000826271">
    <property type="component" value="Unassembled WGS sequence"/>
</dbReference>
<name>A0AAV6Y1C5_9LAMI</name>
<comment type="caution">
    <text evidence="3">The sequence shown here is derived from an EMBL/GenBank/DDBJ whole genome shotgun (WGS) entry which is preliminary data.</text>
</comment>
<accession>A0AAV6Y1C5</accession>
<evidence type="ECO:0000259" key="2">
    <source>
        <dbReference type="Pfam" id="PF03732"/>
    </source>
</evidence>
<dbReference type="EMBL" id="WHWC01000003">
    <property type="protein sequence ID" value="KAG8386656.1"/>
    <property type="molecule type" value="Genomic_DNA"/>
</dbReference>
<evidence type="ECO:0000313" key="4">
    <source>
        <dbReference type="Proteomes" id="UP000826271"/>
    </source>
</evidence>
<proteinExistence type="predicted"/>
<feature type="compositionally biased region" description="Acidic residues" evidence="1">
    <location>
        <begin position="184"/>
        <end position="194"/>
    </location>
</feature>
<feature type="region of interest" description="Disordered" evidence="1">
    <location>
        <begin position="184"/>
        <end position="209"/>
    </location>
</feature>
<reference evidence="3" key="1">
    <citation type="submission" date="2019-10" db="EMBL/GenBank/DDBJ databases">
        <authorList>
            <person name="Zhang R."/>
            <person name="Pan Y."/>
            <person name="Wang J."/>
            <person name="Ma R."/>
            <person name="Yu S."/>
        </authorList>
    </citation>
    <scope>NUCLEOTIDE SEQUENCE</scope>
    <source>
        <strain evidence="3">LA-IB0</strain>
        <tissue evidence="3">Leaf</tissue>
    </source>
</reference>
<feature type="compositionally biased region" description="Basic and acidic residues" evidence="1">
    <location>
        <begin position="200"/>
        <end position="209"/>
    </location>
</feature>
<evidence type="ECO:0000256" key="1">
    <source>
        <dbReference type="SAM" id="MobiDB-lite"/>
    </source>
</evidence>
<dbReference type="InterPro" id="IPR005162">
    <property type="entry name" value="Retrotrans_gag_dom"/>
</dbReference>
<organism evidence="3 4">
    <name type="scientific">Buddleja alternifolia</name>
    <dbReference type="NCBI Taxonomy" id="168488"/>
    <lineage>
        <taxon>Eukaryota</taxon>
        <taxon>Viridiplantae</taxon>
        <taxon>Streptophyta</taxon>
        <taxon>Embryophyta</taxon>
        <taxon>Tracheophyta</taxon>
        <taxon>Spermatophyta</taxon>
        <taxon>Magnoliopsida</taxon>
        <taxon>eudicotyledons</taxon>
        <taxon>Gunneridae</taxon>
        <taxon>Pentapetalae</taxon>
        <taxon>asterids</taxon>
        <taxon>lamiids</taxon>
        <taxon>Lamiales</taxon>
        <taxon>Scrophulariaceae</taxon>
        <taxon>Buddlejeae</taxon>
        <taxon>Buddleja</taxon>
    </lineage>
</organism>
<feature type="domain" description="Retrotransposon gag" evidence="2">
    <location>
        <begin position="29"/>
        <end position="120"/>
    </location>
</feature>
<protein>
    <recommendedName>
        <fullName evidence="2">Retrotransposon gag domain-containing protein</fullName>
    </recommendedName>
</protein>